<keyword evidence="3" id="KW-1185">Reference proteome</keyword>
<dbReference type="Proteomes" id="UP000032544">
    <property type="component" value="Unassembled WGS sequence"/>
</dbReference>
<dbReference type="NCBIfam" id="NF047646">
    <property type="entry name" value="REP_Tyr_transpos"/>
    <property type="match status" value="1"/>
</dbReference>
<evidence type="ECO:0000313" key="3">
    <source>
        <dbReference type="Proteomes" id="UP000032544"/>
    </source>
</evidence>
<dbReference type="SUPFAM" id="SSF143422">
    <property type="entry name" value="Transposase IS200-like"/>
    <property type="match status" value="1"/>
</dbReference>
<dbReference type="OrthoDB" id="9788881at2"/>
<sequence>MPADNYFIEDQNAPYFLTFTVTDWVDIFSRKEYKLEIVNSLNYCVANKGLTVYAWVLMSNHLHLVCSAQEGFRISDIIRDFKKFTSKTIVKLIQEIPESRRDWLLYRFELAGKFDNRIKKYKFWQETNHAILLDTTDKIDQRINYIHENPVKALIVAHPHEYLFSSAVDYAGEQGLVSVQTDY</sequence>
<organism evidence="2 3">
    <name type="scientific">Draconibacterium sediminis</name>
    <dbReference type="NCBI Taxonomy" id="1544798"/>
    <lineage>
        <taxon>Bacteria</taxon>
        <taxon>Pseudomonadati</taxon>
        <taxon>Bacteroidota</taxon>
        <taxon>Bacteroidia</taxon>
        <taxon>Marinilabiliales</taxon>
        <taxon>Prolixibacteraceae</taxon>
        <taxon>Draconibacterium</taxon>
    </lineage>
</organism>
<dbReference type="SMART" id="SM01321">
    <property type="entry name" value="Y1_Tnp"/>
    <property type="match status" value="1"/>
</dbReference>
<dbReference type="Pfam" id="PF01797">
    <property type="entry name" value="Y1_Tnp"/>
    <property type="match status" value="1"/>
</dbReference>
<gene>
    <name evidence="2" type="ORF">LH29_01530</name>
</gene>
<dbReference type="PATRIC" id="fig|1544798.3.peg.315"/>
<dbReference type="InterPro" id="IPR002686">
    <property type="entry name" value="Transposase_17"/>
</dbReference>
<dbReference type="PANTHER" id="PTHR36966">
    <property type="entry name" value="REP-ASSOCIATED TYROSINE TRANSPOSASE"/>
    <property type="match status" value="1"/>
</dbReference>
<dbReference type="InterPro" id="IPR036515">
    <property type="entry name" value="Transposase_17_sf"/>
</dbReference>
<comment type="caution">
    <text evidence="2">The sequence shown here is derived from an EMBL/GenBank/DDBJ whole genome shotgun (WGS) entry which is preliminary data.</text>
</comment>
<dbReference type="EMBL" id="JRHC01000001">
    <property type="protein sequence ID" value="KJF44231.1"/>
    <property type="molecule type" value="Genomic_DNA"/>
</dbReference>
<dbReference type="InterPro" id="IPR052715">
    <property type="entry name" value="RAYT_transposase"/>
</dbReference>
<reference evidence="2 3" key="1">
    <citation type="submission" date="2014-09" db="EMBL/GenBank/DDBJ databases">
        <title>Draft Genome Sequence of Draconibacterium sp. JN14CK-3.</title>
        <authorList>
            <person name="Dong C."/>
            <person name="Lai Q."/>
            <person name="Shao Z."/>
        </authorList>
    </citation>
    <scope>NUCLEOTIDE SEQUENCE [LARGE SCALE GENOMIC DNA]</scope>
    <source>
        <strain evidence="2 3">JN14CK-3</strain>
    </source>
</reference>
<evidence type="ECO:0000313" key="2">
    <source>
        <dbReference type="EMBL" id="KJF44231.1"/>
    </source>
</evidence>
<protein>
    <submittedName>
        <fullName evidence="2">Transposase</fullName>
    </submittedName>
</protein>
<dbReference type="GO" id="GO:0004803">
    <property type="term" value="F:transposase activity"/>
    <property type="evidence" value="ECO:0007669"/>
    <property type="project" value="InterPro"/>
</dbReference>
<dbReference type="PANTHER" id="PTHR36966:SF1">
    <property type="entry name" value="REP-ASSOCIATED TYROSINE TRANSPOSASE"/>
    <property type="match status" value="1"/>
</dbReference>
<dbReference type="RefSeq" id="WP_045025791.1">
    <property type="nucleotide sequence ID" value="NZ_JRHC01000001.1"/>
</dbReference>
<evidence type="ECO:0000259" key="1">
    <source>
        <dbReference type="SMART" id="SM01321"/>
    </source>
</evidence>
<name>A0A0D8JCJ9_9BACT</name>
<proteinExistence type="predicted"/>
<dbReference type="GO" id="GO:0006313">
    <property type="term" value="P:DNA transposition"/>
    <property type="evidence" value="ECO:0007669"/>
    <property type="project" value="InterPro"/>
</dbReference>
<feature type="domain" description="Transposase IS200-like" evidence="1">
    <location>
        <begin position="10"/>
        <end position="149"/>
    </location>
</feature>
<accession>A0A0D8JCJ9</accession>
<dbReference type="AlphaFoldDB" id="A0A0D8JCJ9"/>
<dbReference type="Gene3D" id="3.30.70.1290">
    <property type="entry name" value="Transposase IS200-like"/>
    <property type="match status" value="1"/>
</dbReference>
<dbReference type="GO" id="GO:0043565">
    <property type="term" value="F:sequence-specific DNA binding"/>
    <property type="evidence" value="ECO:0007669"/>
    <property type="project" value="TreeGrafter"/>
</dbReference>